<dbReference type="EMBL" id="BEXD01001000">
    <property type="protein sequence ID" value="GBB91587.1"/>
    <property type="molecule type" value="Genomic_DNA"/>
</dbReference>
<reference evidence="1 2" key="1">
    <citation type="submission" date="2017-11" db="EMBL/GenBank/DDBJ databases">
        <title>The genome of Rhizophagus clarus HR1 reveals common genetic basis of auxotrophy among arbuscular mycorrhizal fungi.</title>
        <authorList>
            <person name="Kobayashi Y."/>
        </authorList>
    </citation>
    <scope>NUCLEOTIDE SEQUENCE [LARGE SCALE GENOMIC DNA]</scope>
    <source>
        <strain evidence="1 2">HR1</strain>
    </source>
</reference>
<keyword evidence="2" id="KW-1185">Reference proteome</keyword>
<dbReference type="AlphaFoldDB" id="A0A2Z6QNA6"/>
<evidence type="ECO:0000313" key="1">
    <source>
        <dbReference type="EMBL" id="GBB91587.1"/>
    </source>
</evidence>
<sequence length="326" mass="38087">MITAYGLTDPYEVIIGIDQREVISPLLWCIYYDPLLCEVESRKLGYMIKALSINLNNNPGDDSNQVDESLTISSIAFMDDTQWLAPNKLNLESILKIADSFYQLTDIQITHLQLKKIQYNEWLSTFLLQTISPHIIKKYRNNFLISSLVLLFSLNINFYNNDSFNNSFPYNISLYNLLLENYYQYSSFFQKHHILFLEQILDDQDYLLSKQDICAKFNLASHVALKWYNSLINNLNNNTEALRLLNQAYGQQFDSAPLKFNQFSIESEHIRKGKKHSAKPILLNADNRSNPFIGTPAKRTNFNDVTFDLEYYNINSHHMKIQRCEE</sequence>
<dbReference type="STRING" id="94130.A0A2Z6QNA6"/>
<dbReference type="Proteomes" id="UP000247702">
    <property type="component" value="Unassembled WGS sequence"/>
</dbReference>
<name>A0A2Z6QNA6_9GLOM</name>
<proteinExistence type="predicted"/>
<comment type="caution">
    <text evidence="1">The sequence shown here is derived from an EMBL/GenBank/DDBJ whole genome shotgun (WGS) entry which is preliminary data.</text>
</comment>
<accession>A0A2Z6QNA6</accession>
<evidence type="ECO:0000313" key="2">
    <source>
        <dbReference type="Proteomes" id="UP000247702"/>
    </source>
</evidence>
<gene>
    <name evidence="1" type="ORF">RclHR1_18990005</name>
</gene>
<protein>
    <recommendedName>
        <fullName evidence="3">Reverse transcriptase domain-containing protein</fullName>
    </recommendedName>
</protein>
<evidence type="ECO:0008006" key="3">
    <source>
        <dbReference type="Google" id="ProtNLM"/>
    </source>
</evidence>
<organism evidence="1 2">
    <name type="scientific">Rhizophagus clarus</name>
    <dbReference type="NCBI Taxonomy" id="94130"/>
    <lineage>
        <taxon>Eukaryota</taxon>
        <taxon>Fungi</taxon>
        <taxon>Fungi incertae sedis</taxon>
        <taxon>Mucoromycota</taxon>
        <taxon>Glomeromycotina</taxon>
        <taxon>Glomeromycetes</taxon>
        <taxon>Glomerales</taxon>
        <taxon>Glomeraceae</taxon>
        <taxon>Rhizophagus</taxon>
    </lineage>
</organism>